<dbReference type="InterPro" id="IPR045864">
    <property type="entry name" value="aa-tRNA-synth_II/BPL/LPL"/>
</dbReference>
<dbReference type="InterPro" id="IPR003142">
    <property type="entry name" value="BPL_C"/>
</dbReference>
<evidence type="ECO:0000313" key="6">
    <source>
        <dbReference type="Proteomes" id="UP000466445"/>
    </source>
</evidence>
<dbReference type="PANTHER" id="PTHR12835:SF5">
    <property type="entry name" value="BIOTIN--PROTEIN LIGASE"/>
    <property type="match status" value="1"/>
</dbReference>
<keyword evidence="2" id="KW-0092">Biotin</keyword>
<evidence type="ECO:0000313" key="5">
    <source>
        <dbReference type="EMBL" id="BBY57298.1"/>
    </source>
</evidence>
<evidence type="ECO:0000259" key="4">
    <source>
        <dbReference type="PROSITE" id="PS51733"/>
    </source>
</evidence>
<evidence type="ECO:0000256" key="3">
    <source>
        <dbReference type="ARBA" id="ARBA00024227"/>
    </source>
</evidence>
<name>A0A7I7SKM6_9MYCO</name>
<evidence type="ECO:0000256" key="1">
    <source>
        <dbReference type="ARBA" id="ARBA00022598"/>
    </source>
</evidence>
<dbReference type="Pfam" id="PF02237">
    <property type="entry name" value="BPL_C"/>
    <property type="match status" value="1"/>
</dbReference>
<proteinExistence type="predicted"/>
<dbReference type="Gene3D" id="2.30.30.100">
    <property type="match status" value="1"/>
</dbReference>
<dbReference type="Gene3D" id="3.30.930.10">
    <property type="entry name" value="Bira Bifunctional Protein, Domain 2"/>
    <property type="match status" value="1"/>
</dbReference>
<dbReference type="Proteomes" id="UP000466445">
    <property type="component" value="Chromosome"/>
</dbReference>
<dbReference type="PANTHER" id="PTHR12835">
    <property type="entry name" value="BIOTIN PROTEIN LIGASE"/>
    <property type="match status" value="1"/>
</dbReference>
<dbReference type="RefSeq" id="WP_163694607.1">
    <property type="nucleotide sequence ID" value="NZ_AP022595.1"/>
</dbReference>
<dbReference type="InterPro" id="IPR004143">
    <property type="entry name" value="BPL_LPL_catalytic"/>
</dbReference>
<dbReference type="InterPro" id="IPR004408">
    <property type="entry name" value="Biotin_CoA_COase_ligase"/>
</dbReference>
<sequence length="261" mass="27218">MSRVPLNLPPLSELPVHRIDIVETTGSTNADLLARHAAGEDIRGTVLLAEHQSAGRGRHGRSWSAPPRSQITLSIGVDAEGVAADGWGWLPLLTGIALVDAVRESTGIEAGVKWPNDVLVGTGKLAGILAEVAAPDPVIVVGLGLNVALTAEEAPDPRATSLQMLGATMLDRDALAGAILRELTTRIERWQAAKGPDPALVADYRQRSLTLGSQVRALMPGDREITGIATDIDTLGRLSIDTGTGVTTVSAGDITHLRPAG</sequence>
<dbReference type="NCBIfam" id="TIGR00121">
    <property type="entry name" value="birA_ligase"/>
    <property type="match status" value="1"/>
</dbReference>
<protein>
    <recommendedName>
        <fullName evidence="3">biotin--[biotin carboxyl-carrier protein] ligase</fullName>
        <ecNumber evidence="3">6.3.4.15</ecNumber>
    </recommendedName>
</protein>
<dbReference type="EC" id="6.3.4.15" evidence="3"/>
<dbReference type="GO" id="GO:0005737">
    <property type="term" value="C:cytoplasm"/>
    <property type="evidence" value="ECO:0007669"/>
    <property type="project" value="TreeGrafter"/>
</dbReference>
<dbReference type="GO" id="GO:0004077">
    <property type="term" value="F:biotin--[biotin carboxyl-carrier protein] ligase activity"/>
    <property type="evidence" value="ECO:0007669"/>
    <property type="project" value="UniProtKB-EC"/>
</dbReference>
<reference evidence="5 6" key="1">
    <citation type="journal article" date="2019" name="Emerg. Microbes Infect.">
        <title>Comprehensive subspecies identification of 175 nontuberculous mycobacteria species based on 7547 genomic profiles.</title>
        <authorList>
            <person name="Matsumoto Y."/>
            <person name="Kinjo T."/>
            <person name="Motooka D."/>
            <person name="Nabeya D."/>
            <person name="Jung N."/>
            <person name="Uechi K."/>
            <person name="Horii T."/>
            <person name="Iida T."/>
            <person name="Fujita J."/>
            <person name="Nakamura S."/>
        </authorList>
    </citation>
    <scope>NUCLEOTIDE SEQUENCE [LARGE SCALE GENOMIC DNA]</scope>
    <source>
        <strain evidence="5 6">JCM 30395</strain>
    </source>
</reference>
<feature type="domain" description="BPL/LPL catalytic" evidence="4">
    <location>
        <begin position="6"/>
        <end position="195"/>
    </location>
</feature>
<keyword evidence="1 5" id="KW-0436">Ligase</keyword>
<organism evidence="5 6">
    <name type="scientific">Mycolicibacterium sarraceniae</name>
    <dbReference type="NCBI Taxonomy" id="1534348"/>
    <lineage>
        <taxon>Bacteria</taxon>
        <taxon>Bacillati</taxon>
        <taxon>Actinomycetota</taxon>
        <taxon>Actinomycetes</taxon>
        <taxon>Mycobacteriales</taxon>
        <taxon>Mycobacteriaceae</taxon>
        <taxon>Mycolicibacterium</taxon>
    </lineage>
</organism>
<gene>
    <name evidence="5" type="ORF">MSAR_04340</name>
</gene>
<accession>A0A7I7SKM6</accession>
<dbReference type="SUPFAM" id="SSF55681">
    <property type="entry name" value="Class II aaRS and biotin synthetases"/>
    <property type="match status" value="1"/>
</dbReference>
<dbReference type="CDD" id="cd16442">
    <property type="entry name" value="BPL"/>
    <property type="match status" value="1"/>
</dbReference>
<evidence type="ECO:0000256" key="2">
    <source>
        <dbReference type="ARBA" id="ARBA00023267"/>
    </source>
</evidence>
<dbReference type="Pfam" id="PF03099">
    <property type="entry name" value="BPL_LplA_LipB"/>
    <property type="match status" value="1"/>
</dbReference>
<dbReference type="PROSITE" id="PS51733">
    <property type="entry name" value="BPL_LPL_CATALYTIC"/>
    <property type="match status" value="1"/>
</dbReference>
<dbReference type="EMBL" id="AP022595">
    <property type="protein sequence ID" value="BBY57298.1"/>
    <property type="molecule type" value="Genomic_DNA"/>
</dbReference>
<keyword evidence="6" id="KW-1185">Reference proteome</keyword>
<dbReference type="AlphaFoldDB" id="A0A7I7SKM6"/>
<dbReference type="KEGG" id="msar:MSAR_04340"/>